<evidence type="ECO:0000259" key="7">
    <source>
        <dbReference type="PROSITE" id="PS51061"/>
    </source>
</evidence>
<dbReference type="Pfam" id="PF14804">
    <property type="entry name" value="Jag_N"/>
    <property type="match status" value="1"/>
</dbReference>
<dbReference type="InterPro" id="IPR015946">
    <property type="entry name" value="KH_dom-like_a/b"/>
</dbReference>
<dbReference type="InterPro" id="IPR034079">
    <property type="entry name" value="R3H_KhpB"/>
</dbReference>
<keyword evidence="1 6" id="KW-0963">Cytoplasm</keyword>
<evidence type="ECO:0000256" key="1">
    <source>
        <dbReference type="ARBA" id="ARBA00022490"/>
    </source>
</evidence>
<dbReference type="CDD" id="cd02414">
    <property type="entry name" value="KH-II_Jag"/>
    <property type="match status" value="1"/>
</dbReference>
<dbReference type="CDD" id="cd02644">
    <property type="entry name" value="R3H_jag"/>
    <property type="match status" value="1"/>
</dbReference>
<dbReference type="HAMAP" id="MF_00867">
    <property type="entry name" value="KhpB"/>
    <property type="match status" value="1"/>
</dbReference>
<dbReference type="Gene3D" id="3.30.300.20">
    <property type="match status" value="1"/>
</dbReference>
<evidence type="ECO:0000256" key="5">
    <source>
        <dbReference type="ARBA" id="ARBA00023316"/>
    </source>
</evidence>
<dbReference type="InterPro" id="IPR038247">
    <property type="entry name" value="Jag_N_dom_sf"/>
</dbReference>
<dbReference type="Pfam" id="PF13083">
    <property type="entry name" value="KH_KhpA-B"/>
    <property type="match status" value="1"/>
</dbReference>
<dbReference type="PANTHER" id="PTHR35800:SF1">
    <property type="entry name" value="RNA-BINDING PROTEIN KHPB"/>
    <property type="match status" value="1"/>
</dbReference>
<organism evidence="8 9">
    <name type="scientific">Thalassorhabdus alkalitolerans</name>
    <dbReference type="NCBI Taxonomy" id="2282697"/>
    <lineage>
        <taxon>Bacteria</taxon>
        <taxon>Bacillati</taxon>
        <taxon>Bacillota</taxon>
        <taxon>Bacilli</taxon>
        <taxon>Bacillales</taxon>
        <taxon>Bacillaceae</taxon>
        <taxon>Thalassorhabdus</taxon>
    </lineage>
</organism>
<feature type="region of interest" description="Jag_N domain" evidence="6">
    <location>
        <begin position="5"/>
        <end position="55"/>
    </location>
</feature>
<evidence type="ECO:0000256" key="4">
    <source>
        <dbReference type="ARBA" id="ARBA00023186"/>
    </source>
</evidence>
<keyword evidence="4 6" id="KW-0143">Chaperone</keyword>
<comment type="subunit">
    <text evidence="6">Forms a complex with KhpA.</text>
</comment>
<dbReference type="SUPFAM" id="SSF82708">
    <property type="entry name" value="R3H domain"/>
    <property type="match status" value="1"/>
</dbReference>
<protein>
    <recommendedName>
        <fullName evidence="6">RNA-binding protein KhpB</fullName>
    </recommendedName>
    <alternativeName>
        <fullName evidence="6">RNA-binding protein EloR</fullName>
    </alternativeName>
</protein>
<evidence type="ECO:0000256" key="6">
    <source>
        <dbReference type="HAMAP-Rule" id="MF_00867"/>
    </source>
</evidence>
<dbReference type="Pfam" id="PF01424">
    <property type="entry name" value="R3H"/>
    <property type="match status" value="1"/>
</dbReference>
<evidence type="ECO:0000256" key="2">
    <source>
        <dbReference type="ARBA" id="ARBA00022884"/>
    </source>
</evidence>
<comment type="similarity">
    <text evidence="6">Belongs to the KhpB RNA-binding protein family.</text>
</comment>
<dbReference type="InterPro" id="IPR038008">
    <property type="entry name" value="Jag_KH"/>
</dbReference>
<proteinExistence type="inferred from homology"/>
<comment type="function">
    <text evidence="6">A probable RNA chaperone. Forms a complex with KhpA which binds to cellular RNA and controls its expression. Plays a role in peptidoglycan (PG) homeostasis and cell length regulation.</text>
</comment>
<keyword evidence="5 6" id="KW-0961">Cell wall biogenesis/degradation</keyword>
<name>A0ABW0YMP3_9BACI</name>
<evidence type="ECO:0000256" key="3">
    <source>
        <dbReference type="ARBA" id="ARBA00022960"/>
    </source>
</evidence>
<dbReference type="Proteomes" id="UP001596142">
    <property type="component" value="Unassembled WGS sequence"/>
</dbReference>
<dbReference type="InterPro" id="IPR001374">
    <property type="entry name" value="R3H_dom"/>
</dbReference>
<dbReference type="SMART" id="SM00393">
    <property type="entry name" value="R3H"/>
    <property type="match status" value="1"/>
</dbReference>
<keyword evidence="9" id="KW-1185">Reference proteome</keyword>
<dbReference type="Gene3D" id="3.30.30.80">
    <property type="entry name" value="probable RNA-binding protein from clostridium symbiosum atcc 14940"/>
    <property type="match status" value="1"/>
</dbReference>
<dbReference type="InterPro" id="IPR039247">
    <property type="entry name" value="KhpB"/>
</dbReference>
<evidence type="ECO:0000313" key="9">
    <source>
        <dbReference type="Proteomes" id="UP001596142"/>
    </source>
</evidence>
<dbReference type="InterPro" id="IPR032782">
    <property type="entry name" value="KhpB_N"/>
</dbReference>
<reference evidence="9" key="1">
    <citation type="journal article" date="2019" name="Int. J. Syst. Evol. Microbiol.">
        <title>The Global Catalogue of Microorganisms (GCM) 10K type strain sequencing project: providing services to taxonomists for standard genome sequencing and annotation.</title>
        <authorList>
            <consortium name="The Broad Institute Genomics Platform"/>
            <consortium name="The Broad Institute Genome Sequencing Center for Infectious Disease"/>
            <person name="Wu L."/>
            <person name="Ma J."/>
        </authorList>
    </citation>
    <scope>NUCLEOTIDE SEQUENCE [LARGE SCALE GENOMIC DNA]</scope>
    <source>
        <strain evidence="9">CECT 7184</strain>
    </source>
</reference>
<comment type="domain">
    <text evidence="6">Has an N-terminal Jag-N domain and 2 RNA-binding domains (KH and R3H).</text>
</comment>
<evidence type="ECO:0000313" key="8">
    <source>
        <dbReference type="EMBL" id="MFC5711644.1"/>
    </source>
</evidence>
<accession>A0ABW0YMP3</accession>
<dbReference type="PANTHER" id="PTHR35800">
    <property type="entry name" value="PROTEIN JAG"/>
    <property type="match status" value="1"/>
</dbReference>
<feature type="domain" description="R3H" evidence="7">
    <location>
        <begin position="140"/>
        <end position="206"/>
    </location>
</feature>
<dbReference type="RefSeq" id="WP_385938144.1">
    <property type="nucleotide sequence ID" value="NZ_JBHSOZ010000002.1"/>
</dbReference>
<keyword evidence="2 6" id="KW-0694">RNA-binding</keyword>
<dbReference type="InterPro" id="IPR036867">
    <property type="entry name" value="R3H_dom_sf"/>
</dbReference>
<comment type="subcellular location">
    <subcellularLocation>
        <location evidence="6">Cytoplasm</location>
    </subcellularLocation>
</comment>
<gene>
    <name evidence="8" type="primary">jag</name>
    <name evidence="6" type="synonym">eloR</name>
    <name evidence="6" type="synonym">khpB</name>
    <name evidence="8" type="ORF">ACFPU1_02495</name>
</gene>
<dbReference type="NCBIfam" id="NF041568">
    <property type="entry name" value="Jag_EloR"/>
    <property type="match status" value="1"/>
</dbReference>
<dbReference type="PROSITE" id="PS51061">
    <property type="entry name" value="R3H"/>
    <property type="match status" value="1"/>
</dbReference>
<comment type="caution">
    <text evidence="8">The sequence shown here is derived from an EMBL/GenBank/DDBJ whole genome shotgun (WGS) entry which is preliminary data.</text>
</comment>
<dbReference type="SMART" id="SM01245">
    <property type="entry name" value="Jag_N"/>
    <property type="match status" value="1"/>
</dbReference>
<keyword evidence="3 6" id="KW-0133">Cell shape</keyword>
<sequence length="211" mass="24153">MRTIKVSGKTIEEALSQALNDLEAQRDEVEYEVLEEPQKGFLGFIGNKPALLKVQVKPQPKEEALSFLKQLLQDMEVKAEVEEKGEGKDIEFHLTGEDLGSLIGKRGKTLDAIQYLVNLVANRHSDQYLRLTVDAEGYRERRKQSLEHLASRLANKALKTRQKVTLEPMNARERKIIHHALQKSREIETFSEGKEPYRKVTILPKDHSGKR</sequence>
<dbReference type="EMBL" id="JBHSOZ010000002">
    <property type="protein sequence ID" value="MFC5711644.1"/>
    <property type="molecule type" value="Genomic_DNA"/>
</dbReference>
<dbReference type="Gene3D" id="3.30.1370.50">
    <property type="entry name" value="R3H-like domain"/>
    <property type="match status" value="1"/>
</dbReference>